<evidence type="ECO:0000313" key="10">
    <source>
        <dbReference type="Proteomes" id="UP000688137"/>
    </source>
</evidence>
<evidence type="ECO:0000256" key="5">
    <source>
        <dbReference type="ARBA" id="ARBA00039612"/>
    </source>
</evidence>
<comment type="caution">
    <text evidence="9">The sequence shown here is derived from an EMBL/GenBank/DDBJ whole genome shotgun (WGS) entry which is preliminary data.</text>
</comment>
<name>A0A8S1N2R5_PARPR</name>
<evidence type="ECO:0000256" key="3">
    <source>
        <dbReference type="ARBA" id="ARBA00022777"/>
    </source>
</evidence>
<evidence type="ECO:0000259" key="8">
    <source>
        <dbReference type="PROSITE" id="PS50011"/>
    </source>
</evidence>
<dbReference type="Proteomes" id="UP000688137">
    <property type="component" value="Unassembled WGS sequence"/>
</dbReference>
<dbReference type="Pfam" id="PF00069">
    <property type="entry name" value="Pkinase"/>
    <property type="match status" value="1"/>
</dbReference>
<feature type="domain" description="Protein kinase" evidence="8">
    <location>
        <begin position="1"/>
        <end position="260"/>
    </location>
</feature>
<dbReference type="InterPro" id="IPR000719">
    <property type="entry name" value="Prot_kinase_dom"/>
</dbReference>
<keyword evidence="2" id="KW-0808">Transferase</keyword>
<evidence type="ECO:0000256" key="7">
    <source>
        <dbReference type="ARBA" id="ARBA00042858"/>
    </source>
</evidence>
<dbReference type="PROSITE" id="PS50011">
    <property type="entry name" value="PROTEIN_KINASE_DOM"/>
    <property type="match status" value="1"/>
</dbReference>
<keyword evidence="10" id="KW-1185">Reference proteome</keyword>
<dbReference type="AlphaFoldDB" id="A0A8S1N2R5"/>
<evidence type="ECO:0000256" key="4">
    <source>
        <dbReference type="ARBA" id="ARBA00038543"/>
    </source>
</evidence>
<dbReference type="PANTHER" id="PTHR24056:SF107">
    <property type="entry name" value="CYCLIN-DEPENDENT KINASE 11A-RELATED"/>
    <property type="match status" value="1"/>
</dbReference>
<comment type="subunit">
    <text evidence="4">May form a complex composed of at least the catalytic subunit CRK2 and a cyclin.</text>
</comment>
<sequence>MQNNNQSVACIRSRRDLHYLTACRIRKIWIGLQGLKQIEQVNCCLKKNKIRERGQWSKMCLSNQFPRTAMREIHLLSSIKHENIVSFQEVVIQSSKEKAVIMVESTYLVLEYMDTDLHNLLQRRIGFSLDQVRYLMYQILEALSYLHSRNIYHRDLKRIHNYILKLITYYTMARDKQRSAILEWPMNIQKRDHKLSEYWYPNIELLKSIQAVNMIVRLMCGQLASSFLSQLQNKVPLCWQNLNLNVFKKQLIFVELLRKV</sequence>
<dbReference type="PANTHER" id="PTHR24056">
    <property type="entry name" value="CELL DIVISION PROTEIN KINASE"/>
    <property type="match status" value="1"/>
</dbReference>
<gene>
    <name evidence="9" type="ORF">PPRIM_AZ9-3.1.T0710092</name>
</gene>
<accession>A0A8S1N2R5</accession>
<keyword evidence="1" id="KW-0723">Serine/threonine-protein kinase</keyword>
<dbReference type="GO" id="GO:0007346">
    <property type="term" value="P:regulation of mitotic cell cycle"/>
    <property type="evidence" value="ECO:0007669"/>
    <property type="project" value="TreeGrafter"/>
</dbReference>
<dbReference type="GO" id="GO:0005634">
    <property type="term" value="C:nucleus"/>
    <property type="evidence" value="ECO:0007669"/>
    <property type="project" value="TreeGrafter"/>
</dbReference>
<keyword evidence="3" id="KW-0418">Kinase</keyword>
<proteinExistence type="predicted"/>
<protein>
    <recommendedName>
        <fullName evidence="5">Cyclin-dependent kinase 2 homolog</fullName>
    </recommendedName>
    <alternativeName>
        <fullName evidence="6">Cell division control protein 2 homolog</fullName>
    </alternativeName>
    <alternativeName>
        <fullName evidence="7">cdc2-related kinase 2</fullName>
    </alternativeName>
</protein>
<evidence type="ECO:0000256" key="2">
    <source>
        <dbReference type="ARBA" id="ARBA00022679"/>
    </source>
</evidence>
<evidence type="ECO:0000256" key="1">
    <source>
        <dbReference type="ARBA" id="ARBA00022527"/>
    </source>
</evidence>
<dbReference type="GO" id="GO:0004674">
    <property type="term" value="F:protein serine/threonine kinase activity"/>
    <property type="evidence" value="ECO:0007669"/>
    <property type="project" value="UniProtKB-KW"/>
</dbReference>
<dbReference type="EMBL" id="CAJJDM010000074">
    <property type="protein sequence ID" value="CAD8083943.1"/>
    <property type="molecule type" value="Genomic_DNA"/>
</dbReference>
<dbReference type="InterPro" id="IPR050108">
    <property type="entry name" value="CDK"/>
</dbReference>
<dbReference type="GO" id="GO:0005524">
    <property type="term" value="F:ATP binding"/>
    <property type="evidence" value="ECO:0007669"/>
    <property type="project" value="InterPro"/>
</dbReference>
<reference evidence="9" key="1">
    <citation type="submission" date="2021-01" db="EMBL/GenBank/DDBJ databases">
        <authorList>
            <consortium name="Genoscope - CEA"/>
            <person name="William W."/>
        </authorList>
    </citation>
    <scope>NUCLEOTIDE SEQUENCE</scope>
</reference>
<evidence type="ECO:0000313" key="9">
    <source>
        <dbReference type="EMBL" id="CAD8083943.1"/>
    </source>
</evidence>
<evidence type="ECO:0000256" key="6">
    <source>
        <dbReference type="ARBA" id="ARBA00041902"/>
    </source>
</evidence>
<organism evidence="9 10">
    <name type="scientific">Paramecium primaurelia</name>
    <dbReference type="NCBI Taxonomy" id="5886"/>
    <lineage>
        <taxon>Eukaryota</taxon>
        <taxon>Sar</taxon>
        <taxon>Alveolata</taxon>
        <taxon>Ciliophora</taxon>
        <taxon>Intramacronucleata</taxon>
        <taxon>Oligohymenophorea</taxon>
        <taxon>Peniculida</taxon>
        <taxon>Parameciidae</taxon>
        <taxon>Paramecium</taxon>
    </lineage>
</organism>